<protein>
    <submittedName>
        <fullName evidence="1">Uncharacterized protein</fullName>
    </submittedName>
</protein>
<dbReference type="EMBL" id="GBRH01195711">
    <property type="protein sequence ID" value="JAE02185.1"/>
    <property type="molecule type" value="Transcribed_RNA"/>
</dbReference>
<name>A0A0A9EN90_ARUDO</name>
<proteinExistence type="predicted"/>
<evidence type="ECO:0000313" key="1">
    <source>
        <dbReference type="EMBL" id="JAE02185.1"/>
    </source>
</evidence>
<reference evidence="1" key="1">
    <citation type="submission" date="2014-09" db="EMBL/GenBank/DDBJ databases">
        <authorList>
            <person name="Magalhaes I.L.F."/>
            <person name="Oliveira U."/>
            <person name="Santos F.R."/>
            <person name="Vidigal T.H.D.A."/>
            <person name="Brescovit A.D."/>
            <person name="Santos A.J."/>
        </authorList>
    </citation>
    <scope>NUCLEOTIDE SEQUENCE</scope>
    <source>
        <tissue evidence="1">Shoot tissue taken approximately 20 cm above the soil surface</tissue>
    </source>
</reference>
<accession>A0A0A9EN90</accession>
<dbReference type="AlphaFoldDB" id="A0A0A9EN90"/>
<organism evidence="1">
    <name type="scientific">Arundo donax</name>
    <name type="common">Giant reed</name>
    <name type="synonym">Donax arundinaceus</name>
    <dbReference type="NCBI Taxonomy" id="35708"/>
    <lineage>
        <taxon>Eukaryota</taxon>
        <taxon>Viridiplantae</taxon>
        <taxon>Streptophyta</taxon>
        <taxon>Embryophyta</taxon>
        <taxon>Tracheophyta</taxon>
        <taxon>Spermatophyta</taxon>
        <taxon>Magnoliopsida</taxon>
        <taxon>Liliopsida</taxon>
        <taxon>Poales</taxon>
        <taxon>Poaceae</taxon>
        <taxon>PACMAD clade</taxon>
        <taxon>Arundinoideae</taxon>
        <taxon>Arundineae</taxon>
        <taxon>Arundo</taxon>
    </lineage>
</organism>
<sequence length="86" mass="9658">MNQQFLVSVQQKSTTASHCLAALLLPPFPRFLRIRQCPQPCSACLCLILPLVQLQPMIISSIVPCKPFLQHMFLLHENTTAINISN</sequence>
<reference evidence="1" key="2">
    <citation type="journal article" date="2015" name="Data Brief">
        <title>Shoot transcriptome of the giant reed, Arundo donax.</title>
        <authorList>
            <person name="Barrero R.A."/>
            <person name="Guerrero F.D."/>
            <person name="Moolhuijzen P."/>
            <person name="Goolsby J.A."/>
            <person name="Tidwell J."/>
            <person name="Bellgard S.E."/>
            <person name="Bellgard M.I."/>
        </authorList>
    </citation>
    <scope>NUCLEOTIDE SEQUENCE</scope>
    <source>
        <tissue evidence="1">Shoot tissue taken approximately 20 cm above the soil surface</tissue>
    </source>
</reference>